<reference evidence="1 2" key="1">
    <citation type="submission" date="2019-06" db="EMBL/GenBank/DDBJ databases">
        <title>Sequencing the genomes of 1000 actinobacteria strains.</title>
        <authorList>
            <person name="Klenk H.-P."/>
        </authorList>
    </citation>
    <scope>NUCLEOTIDE SEQUENCE [LARGE SCALE GENOMIC DNA]</scope>
    <source>
        <strain evidence="1 2">DSM 4813</strain>
    </source>
</reference>
<dbReference type="OrthoDB" id="2679245at2"/>
<dbReference type="AlphaFoldDB" id="A0A542ZW35"/>
<gene>
    <name evidence="1" type="ORF">FB461_1073</name>
</gene>
<comment type="caution">
    <text evidence="1">The sequence shown here is derived from an EMBL/GenBank/DDBJ whole genome shotgun (WGS) entry which is preliminary data.</text>
</comment>
<protein>
    <recommendedName>
        <fullName evidence="3">UDP-N-acetylmuramyl pentapeptide phosphotransferase/UDP-N-acetylglucosamine-1-phosphate transferase</fullName>
    </recommendedName>
</protein>
<sequence length="291" mass="28718">MASAARSIAAALIGAGVAAVGARATRRLIAQRSCASQEAAARWHRSNFAGEQVSLTEGPALAAGLVVGQLARGAVTGNRLPIATAANTAIAGALGLIDDLAEADPNAAKGLRGHLGALRRGTLTTGAAKLIGISLSSAATAAIIARARRRTRGSAAAAIVVDTVLIAGMTNLVNLFDLRPGRALKVGALLALPLGAEAFPLAGAGGAVASEDLRGGSMAGDAGANALGAAIGCTWAMAMPLPVRAAAAVGVTALTVASERISFSRVIAGTPILDRIDRLGTARVAPIASHD</sequence>
<keyword evidence="2" id="KW-1185">Reference proteome</keyword>
<organism evidence="1 2">
    <name type="scientific">Rarobacter faecitabidus</name>
    <dbReference type="NCBI Taxonomy" id="13243"/>
    <lineage>
        <taxon>Bacteria</taxon>
        <taxon>Bacillati</taxon>
        <taxon>Actinomycetota</taxon>
        <taxon>Actinomycetes</taxon>
        <taxon>Micrococcales</taxon>
        <taxon>Rarobacteraceae</taxon>
        <taxon>Rarobacter</taxon>
    </lineage>
</organism>
<proteinExistence type="predicted"/>
<evidence type="ECO:0000313" key="2">
    <source>
        <dbReference type="Proteomes" id="UP000315389"/>
    </source>
</evidence>
<accession>A0A542ZW35</accession>
<evidence type="ECO:0008006" key="3">
    <source>
        <dbReference type="Google" id="ProtNLM"/>
    </source>
</evidence>
<evidence type="ECO:0000313" key="1">
    <source>
        <dbReference type="EMBL" id="TQL64567.1"/>
    </source>
</evidence>
<dbReference type="Proteomes" id="UP000315389">
    <property type="component" value="Unassembled WGS sequence"/>
</dbReference>
<dbReference type="EMBL" id="VFOS01000001">
    <property type="protein sequence ID" value="TQL64567.1"/>
    <property type="molecule type" value="Genomic_DNA"/>
</dbReference>
<name>A0A542ZW35_RARFA</name>